<dbReference type="Proteomes" id="UP000295197">
    <property type="component" value="Unassembled WGS sequence"/>
</dbReference>
<dbReference type="AlphaFoldDB" id="A0A4R3VLR9"/>
<dbReference type="RefSeq" id="WP_243646189.1">
    <property type="nucleotide sequence ID" value="NZ_SMBZ01000089.1"/>
</dbReference>
<dbReference type="InterPro" id="IPR043128">
    <property type="entry name" value="Rev_trsase/Diguanyl_cyclase"/>
</dbReference>
<reference evidence="3 4" key="1">
    <citation type="submission" date="2019-03" db="EMBL/GenBank/DDBJ databases">
        <title>Genomic Encyclopedia of Type Strains, Phase IV (KMG-IV): sequencing the most valuable type-strain genomes for metagenomic binning, comparative biology and taxonomic classification.</title>
        <authorList>
            <person name="Goeker M."/>
        </authorList>
    </citation>
    <scope>NUCLEOTIDE SEQUENCE [LARGE SCALE GENOMIC DNA]</scope>
    <source>
        <strain evidence="3 4">DSM 22362</strain>
    </source>
</reference>
<keyword evidence="3" id="KW-0808">Transferase</keyword>
<dbReference type="SUPFAM" id="SSF56672">
    <property type="entry name" value="DNA/RNA polymerases"/>
    <property type="match status" value="1"/>
</dbReference>
<gene>
    <name evidence="3" type="ORF">EDC17_10891</name>
</gene>
<proteinExistence type="inferred from homology"/>
<accession>A0A4R3VLR9</accession>
<dbReference type="GO" id="GO:0003964">
    <property type="term" value="F:RNA-directed DNA polymerase activity"/>
    <property type="evidence" value="ECO:0007669"/>
    <property type="project" value="UniProtKB-KW"/>
</dbReference>
<dbReference type="Pfam" id="PF00078">
    <property type="entry name" value="RVT_1"/>
    <property type="match status" value="1"/>
</dbReference>
<name>A0A4R3VLR9_9SPHI</name>
<dbReference type="PROSITE" id="PS50878">
    <property type="entry name" value="RT_POL"/>
    <property type="match status" value="1"/>
</dbReference>
<evidence type="ECO:0000259" key="2">
    <source>
        <dbReference type="PROSITE" id="PS50878"/>
    </source>
</evidence>
<evidence type="ECO:0000256" key="1">
    <source>
        <dbReference type="ARBA" id="ARBA00034120"/>
    </source>
</evidence>
<keyword evidence="4" id="KW-1185">Reference proteome</keyword>
<dbReference type="CDD" id="cd01651">
    <property type="entry name" value="RT_G2_intron"/>
    <property type="match status" value="1"/>
</dbReference>
<comment type="caution">
    <text evidence="3">The sequence shown here is derived from an EMBL/GenBank/DDBJ whole genome shotgun (WGS) entry which is preliminary data.</text>
</comment>
<feature type="domain" description="Reverse transcriptase" evidence="2">
    <location>
        <begin position="1"/>
        <end position="236"/>
    </location>
</feature>
<dbReference type="InterPro" id="IPR051083">
    <property type="entry name" value="GrpII_Intron_Splice-Mob/Def"/>
</dbReference>
<dbReference type="PANTHER" id="PTHR34047:SF3">
    <property type="entry name" value="BLR2052 PROTEIN"/>
    <property type="match status" value="1"/>
</dbReference>
<dbReference type="InterPro" id="IPR000477">
    <property type="entry name" value="RT_dom"/>
</dbReference>
<keyword evidence="3" id="KW-0695">RNA-directed DNA polymerase</keyword>
<comment type="similarity">
    <text evidence="1">Belongs to the bacterial reverse transcriptase family.</text>
</comment>
<organism evidence="3 4">
    <name type="scientific">Sphingobacterium alimentarium</name>
    <dbReference type="NCBI Taxonomy" id="797292"/>
    <lineage>
        <taxon>Bacteria</taxon>
        <taxon>Pseudomonadati</taxon>
        <taxon>Bacteroidota</taxon>
        <taxon>Sphingobacteriia</taxon>
        <taxon>Sphingobacteriales</taxon>
        <taxon>Sphingobacteriaceae</taxon>
        <taxon>Sphingobacterium</taxon>
    </lineage>
</organism>
<dbReference type="EMBL" id="SMBZ01000089">
    <property type="protein sequence ID" value="TCV04835.1"/>
    <property type="molecule type" value="Genomic_DNA"/>
</dbReference>
<dbReference type="NCBIfam" id="TIGR04416">
    <property type="entry name" value="group_II_RT_mat"/>
    <property type="match status" value="1"/>
</dbReference>
<feature type="non-terminal residue" evidence="3">
    <location>
        <position position="243"/>
    </location>
</feature>
<dbReference type="Gene3D" id="3.30.70.270">
    <property type="match status" value="1"/>
</dbReference>
<keyword evidence="3" id="KW-0548">Nucleotidyltransferase</keyword>
<protein>
    <submittedName>
        <fullName evidence="3">Group II intron reverse transcriptase/maturase</fullName>
    </submittedName>
</protein>
<dbReference type="InterPro" id="IPR030931">
    <property type="entry name" value="Group_II_RT_mat"/>
</dbReference>
<evidence type="ECO:0000313" key="4">
    <source>
        <dbReference type="Proteomes" id="UP000295197"/>
    </source>
</evidence>
<sequence>MSSGSYQPMSVRLVEIPKSGGGTRHLGAPSVIDRIAQMSAVLVLQPKLDPIFHEDSYGYRPHRSAHQALERARKRCWQLDWVLDLEVSKFFDTIDHDLLMKAVKRHTSERWILLYIERWLKVPYEDKSGIRIVRTQGVPQGSVIGPILANLYMHYAFDAWMKRNYSYIVFERYAYDVICHCRSKDEAERLRASIVQRLAECNLTLNESKTKLVYCKDDLRRGAWVNEQFDFLGFTFRARRSKN</sequence>
<evidence type="ECO:0000313" key="3">
    <source>
        <dbReference type="EMBL" id="TCV04835.1"/>
    </source>
</evidence>
<dbReference type="PANTHER" id="PTHR34047">
    <property type="entry name" value="NUCLEAR INTRON MATURASE 1, MITOCHONDRIAL-RELATED"/>
    <property type="match status" value="1"/>
</dbReference>
<dbReference type="InterPro" id="IPR043502">
    <property type="entry name" value="DNA/RNA_pol_sf"/>
</dbReference>